<feature type="active site" description="Proton donor" evidence="12">
    <location>
        <position position="301"/>
    </location>
</feature>
<dbReference type="InterPro" id="IPR000073">
    <property type="entry name" value="AB_hydrolase_1"/>
</dbReference>
<evidence type="ECO:0000259" key="14">
    <source>
        <dbReference type="Pfam" id="PF00561"/>
    </source>
</evidence>
<dbReference type="EMBL" id="BKCN01000005">
    <property type="protein sequence ID" value="GER03602.1"/>
    <property type="molecule type" value="Genomic_DNA"/>
</dbReference>
<comment type="catalytic activity">
    <reaction evidence="1 11 13">
        <text>Release of N-terminal proline from a peptide.</text>
        <dbReference type="EC" id="3.4.11.5"/>
    </reaction>
</comment>
<dbReference type="GO" id="GO:0006508">
    <property type="term" value="P:proteolysis"/>
    <property type="evidence" value="ECO:0007669"/>
    <property type="project" value="UniProtKB-KW"/>
</dbReference>
<feature type="domain" description="AB hydrolase-1" evidence="14">
    <location>
        <begin position="43"/>
        <end position="305"/>
    </location>
</feature>
<evidence type="ECO:0000256" key="1">
    <source>
        <dbReference type="ARBA" id="ARBA00001585"/>
    </source>
</evidence>
<keyword evidence="16" id="KW-1185">Reference proteome</keyword>
<dbReference type="EC" id="3.4.11.5" evidence="4 11"/>
<dbReference type="Pfam" id="PF00561">
    <property type="entry name" value="Abhydrolase_1"/>
    <property type="match status" value="1"/>
</dbReference>
<dbReference type="Proteomes" id="UP000324996">
    <property type="component" value="Unassembled WGS sequence"/>
</dbReference>
<evidence type="ECO:0000256" key="9">
    <source>
        <dbReference type="ARBA" id="ARBA00022801"/>
    </source>
</evidence>
<dbReference type="PANTHER" id="PTHR43722:SF1">
    <property type="entry name" value="PROLINE IMINOPEPTIDASE"/>
    <property type="match status" value="1"/>
</dbReference>
<evidence type="ECO:0000256" key="11">
    <source>
        <dbReference type="PIRNR" id="PIRNR006431"/>
    </source>
</evidence>
<evidence type="ECO:0000313" key="16">
    <source>
        <dbReference type="Proteomes" id="UP000324996"/>
    </source>
</evidence>
<comment type="similarity">
    <text evidence="3 11 13">Belongs to the peptidase S33 family.</text>
</comment>
<evidence type="ECO:0000256" key="10">
    <source>
        <dbReference type="ARBA" id="ARBA00029605"/>
    </source>
</evidence>
<dbReference type="AlphaFoldDB" id="A0A5A7N5K3"/>
<keyword evidence="8 11" id="KW-0645">Protease</keyword>
<dbReference type="PRINTS" id="PR00111">
    <property type="entry name" value="ABHYDROLASE"/>
</dbReference>
<gene>
    <name evidence="15" type="ORF">JCM17846_12840</name>
</gene>
<accession>A0A5A7N5K3</accession>
<evidence type="ECO:0000256" key="2">
    <source>
        <dbReference type="ARBA" id="ARBA00004496"/>
    </source>
</evidence>
<keyword evidence="7 11" id="KW-0963">Cytoplasm</keyword>
<dbReference type="PRINTS" id="PR00793">
    <property type="entry name" value="PROAMNOPTASE"/>
</dbReference>
<evidence type="ECO:0000256" key="12">
    <source>
        <dbReference type="PIRSR" id="PIRSR006431-1"/>
    </source>
</evidence>
<proteinExistence type="inferred from homology"/>
<evidence type="ECO:0000256" key="7">
    <source>
        <dbReference type="ARBA" id="ARBA00022490"/>
    </source>
</evidence>
<comment type="caution">
    <text evidence="15">The sequence shown here is derived from an EMBL/GenBank/DDBJ whole genome shotgun (WGS) entry which is preliminary data.</text>
</comment>
<comment type="subcellular location">
    <subcellularLocation>
        <location evidence="2 11">Cytoplasm</location>
    </subcellularLocation>
</comment>
<protein>
    <recommendedName>
        <fullName evidence="5 11">Proline iminopeptidase</fullName>
        <shortName evidence="11">PIP</shortName>
        <ecNumber evidence="4 11">3.4.11.5</ecNumber>
    </recommendedName>
    <alternativeName>
        <fullName evidence="10 11">Prolyl aminopeptidase</fullName>
    </alternativeName>
</protein>
<keyword evidence="9 11" id="KW-0378">Hydrolase</keyword>
<evidence type="ECO:0000256" key="3">
    <source>
        <dbReference type="ARBA" id="ARBA00010088"/>
    </source>
</evidence>
<dbReference type="InterPro" id="IPR029058">
    <property type="entry name" value="AB_hydrolase_fold"/>
</dbReference>
<dbReference type="SUPFAM" id="SSF53474">
    <property type="entry name" value="alpha/beta-Hydrolases"/>
    <property type="match status" value="1"/>
</dbReference>
<sequence>MDMPRSDQRSLYPPIACYDTGFLDTGDGHRLYYEESGHPNGLPVVFLHGGPGGGTSPVQRRFFDPKRYRIILFDQRGCGKSEPFASLEANTSHHLIKDIEHLRQSLGIDRWLVFGGSWGSTLGLLYAQKHPEHVIGLVLRGIFLMRESEIDWFYRCGTNAIFPEAWQAFIADIPPEERGDLIEAYYRRLTSDDEHIQLKAAKAWSRWESSCVTLVPEEQQIRAADNSRFALAFARIECHFFKHLGFLDQSEAILANVHHLAAIPTILVQGRYDAICPPVSAFELKQAMPHADLRLVPVAGHSAFEPQIVHELVNATDHFARLNRRG</sequence>
<evidence type="ECO:0000256" key="4">
    <source>
        <dbReference type="ARBA" id="ARBA00012568"/>
    </source>
</evidence>
<evidence type="ECO:0000256" key="8">
    <source>
        <dbReference type="ARBA" id="ARBA00022670"/>
    </source>
</evidence>
<dbReference type="PANTHER" id="PTHR43722">
    <property type="entry name" value="PROLINE IMINOPEPTIDASE"/>
    <property type="match status" value="1"/>
</dbReference>
<dbReference type="GO" id="GO:0004177">
    <property type="term" value="F:aminopeptidase activity"/>
    <property type="evidence" value="ECO:0007669"/>
    <property type="project" value="UniProtKB-UniRule"/>
</dbReference>
<organism evidence="15 16">
    <name type="scientific">Iodidimonas nitroreducens</name>
    <dbReference type="NCBI Taxonomy" id="1236968"/>
    <lineage>
        <taxon>Bacteria</taxon>
        <taxon>Pseudomonadati</taxon>
        <taxon>Pseudomonadota</taxon>
        <taxon>Alphaproteobacteria</taxon>
        <taxon>Iodidimonadales</taxon>
        <taxon>Iodidimonadaceae</taxon>
        <taxon>Iodidimonas</taxon>
    </lineage>
</organism>
<dbReference type="NCBIfam" id="TIGR01249">
    <property type="entry name" value="pro_imino_pep_1"/>
    <property type="match status" value="1"/>
</dbReference>
<dbReference type="GO" id="GO:0005737">
    <property type="term" value="C:cytoplasm"/>
    <property type="evidence" value="ECO:0007669"/>
    <property type="project" value="UniProtKB-SubCell"/>
</dbReference>
<reference evidence="15 16" key="1">
    <citation type="submission" date="2019-09" db="EMBL/GenBank/DDBJ databases">
        <title>NBRP : Genome information of microbial organism related human and environment.</title>
        <authorList>
            <person name="Hattori M."/>
            <person name="Oshima K."/>
            <person name="Inaba H."/>
            <person name="Suda W."/>
            <person name="Sakamoto M."/>
            <person name="Iino T."/>
            <person name="Kitahara M."/>
            <person name="Oshida Y."/>
            <person name="Iida T."/>
            <person name="Kudo T."/>
            <person name="Itoh T."/>
            <person name="Ohkuma M."/>
        </authorList>
    </citation>
    <scope>NUCLEOTIDE SEQUENCE [LARGE SCALE GENOMIC DNA]</scope>
    <source>
        <strain evidence="15 16">Q-1</strain>
    </source>
</reference>
<dbReference type="PIRSF" id="PIRSF006431">
    <property type="entry name" value="Pept_S33"/>
    <property type="match status" value="1"/>
</dbReference>
<keyword evidence="6 11" id="KW-0031">Aminopeptidase</keyword>
<evidence type="ECO:0000313" key="15">
    <source>
        <dbReference type="EMBL" id="GER03602.1"/>
    </source>
</evidence>
<feature type="active site" evidence="12">
    <location>
        <position position="273"/>
    </location>
</feature>
<dbReference type="InterPro" id="IPR002410">
    <property type="entry name" value="Peptidase_S33"/>
</dbReference>
<dbReference type="InterPro" id="IPR005944">
    <property type="entry name" value="Pro_iminopeptidase"/>
</dbReference>
<evidence type="ECO:0000256" key="6">
    <source>
        <dbReference type="ARBA" id="ARBA00022438"/>
    </source>
</evidence>
<name>A0A5A7N5K3_9PROT</name>
<dbReference type="Gene3D" id="3.40.50.1820">
    <property type="entry name" value="alpha/beta hydrolase"/>
    <property type="match status" value="1"/>
</dbReference>
<evidence type="ECO:0000256" key="13">
    <source>
        <dbReference type="RuleBase" id="RU003421"/>
    </source>
</evidence>
<evidence type="ECO:0000256" key="5">
    <source>
        <dbReference type="ARBA" id="ARBA00021843"/>
    </source>
</evidence>
<feature type="active site" description="Nucleophile" evidence="12">
    <location>
        <position position="117"/>
    </location>
</feature>